<keyword evidence="1" id="KW-1133">Transmembrane helix</keyword>
<gene>
    <name evidence="2" type="ORF">PBOR_23990</name>
</gene>
<feature type="transmembrane region" description="Helical" evidence="1">
    <location>
        <begin position="48"/>
        <end position="69"/>
    </location>
</feature>
<dbReference type="RefSeq" id="WP_042215756.1">
    <property type="nucleotide sequence ID" value="NZ_CP009285.1"/>
</dbReference>
<feature type="transmembrane region" description="Helical" evidence="1">
    <location>
        <begin position="75"/>
        <end position="96"/>
    </location>
</feature>
<evidence type="ECO:0000256" key="1">
    <source>
        <dbReference type="SAM" id="Phobius"/>
    </source>
</evidence>
<proteinExistence type="predicted"/>
<dbReference type="KEGG" id="pbd:PBOR_23990"/>
<sequence>MKEISKAKRAIEEIKNLEKYYKSQLTIEEISYLKFHFDKETEVLKQPFINVAAISFGAFVVGLMITQAFKENFLSAVFILSVIFLVYLGIMGSMHYSKLKYYTIRKHITEKILNEVEQKEPLE</sequence>
<dbReference type="AlphaFoldDB" id="A0A089MT84"/>
<reference evidence="2" key="1">
    <citation type="submission" date="2014-08" db="EMBL/GenBank/DDBJ databases">
        <title>Comparative genomics of the Paenibacillus odorifer group.</title>
        <authorList>
            <person name="den Bakker H.C."/>
            <person name="Tsai Y.-C.Y.-C."/>
            <person name="Martin N."/>
            <person name="Korlach J."/>
            <person name="Wiedmann M."/>
        </authorList>
    </citation>
    <scope>NUCLEOTIDE SEQUENCE [LARGE SCALE GENOMIC DNA]</scope>
    <source>
        <strain evidence="2">DSM 13188</strain>
    </source>
</reference>
<evidence type="ECO:0000313" key="2">
    <source>
        <dbReference type="EMBL" id="AIQ59674.1"/>
    </source>
</evidence>
<name>A0A089MT84_PAEBO</name>
<keyword evidence="1" id="KW-0472">Membrane</keyword>
<protein>
    <submittedName>
        <fullName evidence="2">Uncharacterized protein</fullName>
    </submittedName>
</protein>
<dbReference type="EMBL" id="CP009285">
    <property type="protein sequence ID" value="AIQ59674.1"/>
    <property type="molecule type" value="Genomic_DNA"/>
</dbReference>
<dbReference type="Proteomes" id="UP000029518">
    <property type="component" value="Chromosome"/>
</dbReference>
<keyword evidence="1" id="KW-0812">Transmembrane</keyword>
<dbReference type="HOGENOM" id="CLU_2012996_0_0_9"/>
<organism evidence="2 3">
    <name type="scientific">Paenibacillus borealis</name>
    <dbReference type="NCBI Taxonomy" id="160799"/>
    <lineage>
        <taxon>Bacteria</taxon>
        <taxon>Bacillati</taxon>
        <taxon>Bacillota</taxon>
        <taxon>Bacilli</taxon>
        <taxon>Bacillales</taxon>
        <taxon>Paenibacillaceae</taxon>
        <taxon>Paenibacillus</taxon>
    </lineage>
</organism>
<keyword evidence="3" id="KW-1185">Reference proteome</keyword>
<evidence type="ECO:0000313" key="3">
    <source>
        <dbReference type="Proteomes" id="UP000029518"/>
    </source>
</evidence>
<accession>A0A089MT84</accession>